<evidence type="ECO:0000313" key="3">
    <source>
        <dbReference type="Proteomes" id="UP000298061"/>
    </source>
</evidence>
<dbReference type="AlphaFoldDB" id="A0A4Y9ZHR1"/>
<evidence type="ECO:0000256" key="1">
    <source>
        <dbReference type="SAM" id="MobiDB-lite"/>
    </source>
</evidence>
<accession>A0A4Y9ZHR1</accession>
<organism evidence="2 3">
    <name type="scientific">Hericium alpestre</name>
    <dbReference type="NCBI Taxonomy" id="135208"/>
    <lineage>
        <taxon>Eukaryota</taxon>
        <taxon>Fungi</taxon>
        <taxon>Dikarya</taxon>
        <taxon>Basidiomycota</taxon>
        <taxon>Agaricomycotina</taxon>
        <taxon>Agaricomycetes</taxon>
        <taxon>Russulales</taxon>
        <taxon>Hericiaceae</taxon>
        <taxon>Hericium</taxon>
    </lineage>
</organism>
<evidence type="ECO:0000313" key="2">
    <source>
        <dbReference type="EMBL" id="TFY73029.1"/>
    </source>
</evidence>
<proteinExistence type="predicted"/>
<name>A0A4Y9ZHR1_9AGAM</name>
<protein>
    <submittedName>
        <fullName evidence="2">Uncharacterized protein</fullName>
    </submittedName>
</protein>
<feature type="region of interest" description="Disordered" evidence="1">
    <location>
        <begin position="1"/>
        <end position="30"/>
    </location>
</feature>
<dbReference type="EMBL" id="SFCI01003449">
    <property type="protein sequence ID" value="TFY73029.1"/>
    <property type="molecule type" value="Genomic_DNA"/>
</dbReference>
<comment type="caution">
    <text evidence="2">The sequence shown here is derived from an EMBL/GenBank/DDBJ whole genome shotgun (WGS) entry which is preliminary data.</text>
</comment>
<dbReference type="Proteomes" id="UP000298061">
    <property type="component" value="Unassembled WGS sequence"/>
</dbReference>
<keyword evidence="3" id="KW-1185">Reference proteome</keyword>
<feature type="compositionally biased region" description="Polar residues" evidence="1">
    <location>
        <begin position="1"/>
        <end position="11"/>
    </location>
</feature>
<reference evidence="2 3" key="1">
    <citation type="submission" date="2019-02" db="EMBL/GenBank/DDBJ databases">
        <title>Genome sequencing of the rare red list fungi Hericium alpestre (H. flagellum).</title>
        <authorList>
            <person name="Buettner E."/>
            <person name="Kellner H."/>
        </authorList>
    </citation>
    <scope>NUCLEOTIDE SEQUENCE [LARGE SCALE GENOMIC DNA]</scope>
    <source>
        <strain evidence="2 3">DSM 108284</strain>
    </source>
</reference>
<gene>
    <name evidence="2" type="ORF">EWM64_g10983</name>
</gene>
<sequence length="59" mass="6246">MHTLPHSSIPLSRTLRAHSPAHDPIDDTCSLTATHPQITCNAAHPVHNMGSQPTTPAAC</sequence>